<dbReference type="EMBL" id="GL871282">
    <property type="protein sequence ID" value="EGC31029.1"/>
    <property type="molecule type" value="Genomic_DNA"/>
</dbReference>
<dbReference type="OMA" id="INWMITH"/>
<dbReference type="PANTHER" id="PTHR31550">
    <property type="entry name" value="ANKYRIN REPEAT PROTEIN-RELATED-RELATED"/>
    <property type="match status" value="1"/>
</dbReference>
<dbReference type="RefSeq" id="XP_003292440.1">
    <property type="nucleotide sequence ID" value="XM_003292392.1"/>
</dbReference>
<gene>
    <name evidence="1" type="ORF">DICPUDRAFT_57961</name>
</gene>
<dbReference type="VEuPathDB" id="AmoebaDB:DICPUDRAFT_57961"/>
<organism evidence="1 2">
    <name type="scientific">Dictyostelium purpureum</name>
    <name type="common">Slime mold</name>
    <dbReference type="NCBI Taxonomy" id="5786"/>
    <lineage>
        <taxon>Eukaryota</taxon>
        <taxon>Amoebozoa</taxon>
        <taxon>Evosea</taxon>
        <taxon>Eumycetozoa</taxon>
        <taxon>Dictyostelia</taxon>
        <taxon>Dictyosteliales</taxon>
        <taxon>Dictyosteliaceae</taxon>
        <taxon>Dictyostelium</taxon>
    </lineage>
</organism>
<dbReference type="FunCoup" id="F0ZYE7">
    <property type="interactions" value="937"/>
</dbReference>
<evidence type="ECO:0000313" key="1">
    <source>
        <dbReference type="EMBL" id="EGC31029.1"/>
    </source>
</evidence>
<dbReference type="InParanoid" id="F0ZYE7"/>
<protein>
    <submittedName>
        <fullName evidence="1">Uncharacterized protein</fullName>
    </submittedName>
</protein>
<dbReference type="OrthoDB" id="10608268at2759"/>
<sequence length="950" mass="111745">MIVFDFEYYYKNQNLYFIVDSNNINNTNDNIDNSYLFFKIWRNCYIKEYILKCIYIINHRNFSPNTQIVGYCKNYEDINSVNWMLNFNHVGLLFEKVNRNDRDLTFCLGSIEKIFYIENFYINLIRNYRDYLLNFSDSLLLLTIKYDNIIAFKLLCSLMTSQYPYSYSLIYKSTNGGNGCGSNGSNNNDNDTTNNSGAGFGGLNGGIEIHFTRNLFDTAFENSSIEILEYIKKSKSHIYYLWDHTRSFLECFKNANDSVDSVQKRNKLCRYLITNQMENINLPEIVYMENESSKSSSGSNTLNSYFSFFTNYFYKDSNNNESEQYSIDKITVPFVPLTRLIELDTDILMDFKILKPTLFNYRCHDFNQFLCSQYKGSLSSMIFITSKKQQLFICNFILLYLYSNLKTNNDNSSSTNINNDHIITLIKNNTNNNNNNINNTQLLIQFLVEKIIMNNEFNDHLKISIITEYKLYLNKSTNNNNNYYNNNNVKEIKDILNNNPYCFSIIFQLSYEYGDSNLLKYCLTHFHIKVYLPLRQNVIPELFCQCTDDVAKQKQFIKTLVENYKSIEAMVPISWFFISLLRDEYFDQVVYFYELMEEKGVNLLSKECLEEAAYNDSELIISFFIKKFKTQMNLWKKIFRYLNINIGSNLGDDPFSNENSNNNQDEIEAHENNIKNIISTVWNNSVTKIAAKRNNLSLLQLVHKELPNLINESTMEEAIDSQNFNIVKFLVYNNYPSNTNCFLLACRKKDFRTLIFLMDNKSEGCDLFQLCEYNSNLIEYIRTHRKKDYESNRFGDLHLFESRIIREIDRNQPANNPEDSNHQYLIKINNNSSGSNSGNSFNNSNNNSNINLYNQFNIYNYFKQQHQNQFQLTLLQINNSYNTISNMHANNTTANNLLDPQQLQNLISNNYIPPHQYNNNNNNNNNNELSIVTDDINQWFLNLSNSLSLY</sequence>
<dbReference type="GeneID" id="10508172"/>
<evidence type="ECO:0000313" key="2">
    <source>
        <dbReference type="Proteomes" id="UP000001064"/>
    </source>
</evidence>
<dbReference type="eggNOG" id="ENOG502RFT0">
    <property type="taxonomic scope" value="Eukaryota"/>
</dbReference>
<dbReference type="AlphaFoldDB" id="F0ZYE7"/>
<dbReference type="Proteomes" id="UP000001064">
    <property type="component" value="Unassembled WGS sequence"/>
</dbReference>
<accession>F0ZYE7</accession>
<keyword evidence="2" id="KW-1185">Reference proteome</keyword>
<dbReference type="KEGG" id="dpp:DICPUDRAFT_57961"/>
<proteinExistence type="predicted"/>
<reference evidence="2" key="1">
    <citation type="journal article" date="2011" name="Genome Biol.">
        <title>Comparative genomics of the social amoebae Dictyostelium discoideum and Dictyostelium purpureum.</title>
        <authorList>
            <consortium name="US DOE Joint Genome Institute (JGI-PGF)"/>
            <person name="Sucgang R."/>
            <person name="Kuo A."/>
            <person name="Tian X."/>
            <person name="Salerno W."/>
            <person name="Parikh A."/>
            <person name="Feasley C.L."/>
            <person name="Dalin E."/>
            <person name="Tu H."/>
            <person name="Huang E."/>
            <person name="Barry K."/>
            <person name="Lindquist E."/>
            <person name="Shapiro H."/>
            <person name="Bruce D."/>
            <person name="Schmutz J."/>
            <person name="Salamov A."/>
            <person name="Fey P."/>
            <person name="Gaudet P."/>
            <person name="Anjard C."/>
            <person name="Babu M.M."/>
            <person name="Basu S."/>
            <person name="Bushmanova Y."/>
            <person name="van der Wel H."/>
            <person name="Katoh-Kurasawa M."/>
            <person name="Dinh C."/>
            <person name="Coutinho P.M."/>
            <person name="Saito T."/>
            <person name="Elias M."/>
            <person name="Schaap P."/>
            <person name="Kay R.R."/>
            <person name="Henrissat B."/>
            <person name="Eichinger L."/>
            <person name="Rivero F."/>
            <person name="Putnam N.H."/>
            <person name="West C.M."/>
            <person name="Loomis W.F."/>
            <person name="Chisholm R.L."/>
            <person name="Shaulsky G."/>
            <person name="Strassmann J.E."/>
            <person name="Queller D.C."/>
            <person name="Kuspa A."/>
            <person name="Grigoriev I.V."/>
        </authorList>
    </citation>
    <scope>NUCLEOTIDE SEQUENCE [LARGE SCALE GENOMIC DNA]</scope>
    <source>
        <strain evidence="2">QSDP1</strain>
    </source>
</reference>
<name>F0ZYE7_DICPU</name>